<dbReference type="Pfam" id="PF00072">
    <property type="entry name" value="Response_reg"/>
    <property type="match status" value="1"/>
</dbReference>
<dbReference type="AlphaFoldDB" id="A0A2U3QEP4"/>
<keyword evidence="4" id="KW-1185">Reference proteome</keyword>
<dbReference type="EMBL" id="OUUY01000035">
    <property type="protein sequence ID" value="SPP99902.1"/>
    <property type="molecule type" value="Genomic_DNA"/>
</dbReference>
<gene>
    <name evidence="3" type="ORF">NBG4_130025</name>
</gene>
<dbReference type="Gene3D" id="3.40.50.2300">
    <property type="match status" value="1"/>
</dbReference>
<dbReference type="SUPFAM" id="SSF48452">
    <property type="entry name" value="TPR-like"/>
    <property type="match status" value="1"/>
</dbReference>
<keyword evidence="1" id="KW-0597">Phosphoprotein</keyword>
<name>A0A2U3QEP4_9BACT</name>
<feature type="domain" description="Response regulatory" evidence="2">
    <location>
        <begin position="3"/>
        <end position="124"/>
    </location>
</feature>
<accession>A0A2U3QEP4</accession>
<sequence length="297" mass="33940">MVKVLIADDDFEDRELLKLEVQRALEPLEPDIRFSEAVSVRQAKQLLTTQTFDLLTLDIEFDRMNEGIEALPEIFESWPTLNIVIISGKLNKSEVAAQLFRFTKDNVLKGKRWSRHFDVLDKKDDKTEAFRRAYSFAASQREGADKVRELFLLAESYLEKGMLDKCIEIYQKIQRLVPGDAESGENIAIFRGGLSVNAALEYFIKGETIVASLLLGYFLESRLKEYTAAFIGCSYPSLADCLRMLEENRGFSSYRKGIFTRLARLRNKAIHEPTSLTEQDFDNATKDLGLLEEALQI</sequence>
<dbReference type="SUPFAM" id="SSF52172">
    <property type="entry name" value="CheY-like"/>
    <property type="match status" value="1"/>
</dbReference>
<organism evidence="3 4">
    <name type="scientific">Candidatus Sulfobium mesophilum</name>
    <dbReference type="NCBI Taxonomy" id="2016548"/>
    <lineage>
        <taxon>Bacteria</taxon>
        <taxon>Pseudomonadati</taxon>
        <taxon>Nitrospirota</taxon>
        <taxon>Nitrospiria</taxon>
        <taxon>Nitrospirales</taxon>
        <taxon>Nitrospiraceae</taxon>
        <taxon>Candidatus Sulfobium</taxon>
    </lineage>
</organism>
<evidence type="ECO:0000256" key="1">
    <source>
        <dbReference type="PROSITE-ProRule" id="PRU00169"/>
    </source>
</evidence>
<protein>
    <recommendedName>
        <fullName evidence="2">Response regulatory domain-containing protein</fullName>
    </recommendedName>
</protein>
<dbReference type="GO" id="GO:0000160">
    <property type="term" value="P:phosphorelay signal transduction system"/>
    <property type="evidence" value="ECO:0007669"/>
    <property type="project" value="InterPro"/>
</dbReference>
<evidence type="ECO:0000313" key="3">
    <source>
        <dbReference type="EMBL" id="SPP99902.1"/>
    </source>
</evidence>
<dbReference type="PROSITE" id="PS50110">
    <property type="entry name" value="RESPONSE_REGULATORY"/>
    <property type="match status" value="1"/>
</dbReference>
<proteinExistence type="predicted"/>
<dbReference type="InterPro" id="IPR011006">
    <property type="entry name" value="CheY-like_superfamily"/>
</dbReference>
<reference evidence="4" key="1">
    <citation type="submission" date="2018-03" db="EMBL/GenBank/DDBJ databases">
        <authorList>
            <person name="Zecchin S."/>
        </authorList>
    </citation>
    <scope>NUCLEOTIDE SEQUENCE [LARGE SCALE GENOMIC DNA]</scope>
</reference>
<evidence type="ECO:0000259" key="2">
    <source>
        <dbReference type="PROSITE" id="PS50110"/>
    </source>
</evidence>
<dbReference type="InterPro" id="IPR011990">
    <property type="entry name" value="TPR-like_helical_dom_sf"/>
</dbReference>
<feature type="modified residue" description="4-aspartylphosphate" evidence="1">
    <location>
        <position position="58"/>
    </location>
</feature>
<dbReference type="Proteomes" id="UP000245125">
    <property type="component" value="Unassembled WGS sequence"/>
</dbReference>
<evidence type="ECO:0000313" key="4">
    <source>
        <dbReference type="Proteomes" id="UP000245125"/>
    </source>
</evidence>
<dbReference type="InterPro" id="IPR001789">
    <property type="entry name" value="Sig_transdc_resp-reg_receiver"/>
</dbReference>